<evidence type="ECO:0000313" key="2">
    <source>
        <dbReference type="WBParaSite" id="HCON_00005610-00001"/>
    </source>
</evidence>
<sequence length="242" mass="27308">MFRTAAKVCTGEDERKESLEIARDIAQLNGYSISPTIHKVFSSGTERRHGSTFIEGKVPFVLPFISDEVSAAIRKCLKRADLENSVAIINVPPFNLKQRLVRNRQYDRLCTNPNCVVCPAGREGACAMSGVVYKITCRNCGDEYIGETARPLHEENEEYLDGMNRSRESTALGAHRVQNHNGGVFEVTVEVVAQEPQLCARKSLEAFWIQAINPKMKRREECLTVTRELRPHIRLAFPQGFR</sequence>
<keyword evidence="1" id="KW-1185">Reference proteome</keyword>
<dbReference type="InterPro" id="IPR035901">
    <property type="entry name" value="GIY-YIG_endonuc_sf"/>
</dbReference>
<dbReference type="WBParaSite" id="HCON_00005610-00001">
    <property type="protein sequence ID" value="HCON_00005610-00001"/>
    <property type="gene ID" value="HCON_00005610"/>
</dbReference>
<name>A0A7I4XSM4_HAECO</name>
<protein>
    <submittedName>
        <fullName evidence="2">PET domain-containing protein</fullName>
    </submittedName>
</protein>
<evidence type="ECO:0000313" key="1">
    <source>
        <dbReference type="Proteomes" id="UP000025227"/>
    </source>
</evidence>
<organism evidence="1 2">
    <name type="scientific">Haemonchus contortus</name>
    <name type="common">Barber pole worm</name>
    <dbReference type="NCBI Taxonomy" id="6289"/>
    <lineage>
        <taxon>Eukaryota</taxon>
        <taxon>Metazoa</taxon>
        <taxon>Ecdysozoa</taxon>
        <taxon>Nematoda</taxon>
        <taxon>Chromadorea</taxon>
        <taxon>Rhabditida</taxon>
        <taxon>Rhabditina</taxon>
        <taxon>Rhabditomorpha</taxon>
        <taxon>Strongyloidea</taxon>
        <taxon>Trichostrongylidae</taxon>
        <taxon>Haemonchus</taxon>
    </lineage>
</organism>
<reference evidence="2" key="1">
    <citation type="submission" date="2020-12" db="UniProtKB">
        <authorList>
            <consortium name="WormBaseParasite"/>
        </authorList>
    </citation>
    <scope>IDENTIFICATION</scope>
    <source>
        <strain evidence="2">MHco3</strain>
    </source>
</reference>
<proteinExistence type="predicted"/>
<dbReference type="OrthoDB" id="5800127at2759"/>
<dbReference type="Proteomes" id="UP000025227">
    <property type="component" value="Unplaced"/>
</dbReference>
<dbReference type="Gene3D" id="3.40.1440.10">
    <property type="entry name" value="GIY-YIG endonuclease"/>
    <property type="match status" value="1"/>
</dbReference>
<accession>A0A7I4XSM4</accession>
<dbReference type="AlphaFoldDB" id="A0A7I4XSM4"/>
<dbReference type="OMA" id="WAKHAKE"/>